<name>A0AA36AIN9_OCTVU</name>
<sequence length="107" mass="12356">MIDTDPSKSIRSITRDMRVSVFLNRQVVHEDIRYSSYKMKKGQFLSQAIKRQEERLCYEAFEQTQASPLAEHALVFLRRKKFPPGSDGEHTEYPLACCVPKACSKSD</sequence>
<evidence type="ECO:0000313" key="2">
    <source>
        <dbReference type="Proteomes" id="UP001162480"/>
    </source>
</evidence>
<organism evidence="1 2">
    <name type="scientific">Octopus vulgaris</name>
    <name type="common">Common octopus</name>
    <dbReference type="NCBI Taxonomy" id="6645"/>
    <lineage>
        <taxon>Eukaryota</taxon>
        <taxon>Metazoa</taxon>
        <taxon>Spiralia</taxon>
        <taxon>Lophotrochozoa</taxon>
        <taxon>Mollusca</taxon>
        <taxon>Cephalopoda</taxon>
        <taxon>Coleoidea</taxon>
        <taxon>Octopodiformes</taxon>
        <taxon>Octopoda</taxon>
        <taxon>Incirrata</taxon>
        <taxon>Octopodidae</taxon>
        <taxon>Octopus</taxon>
    </lineage>
</organism>
<dbReference type="Proteomes" id="UP001162480">
    <property type="component" value="Chromosome 1"/>
</dbReference>
<proteinExistence type="predicted"/>
<evidence type="ECO:0000313" key="1">
    <source>
        <dbReference type="EMBL" id="CAI9715722.1"/>
    </source>
</evidence>
<dbReference type="AlphaFoldDB" id="A0AA36AIN9"/>
<keyword evidence="2" id="KW-1185">Reference proteome</keyword>
<protein>
    <submittedName>
        <fullName evidence="1">Uncharacterized protein</fullName>
    </submittedName>
</protein>
<accession>A0AA36AIN9</accession>
<dbReference type="EMBL" id="OX597814">
    <property type="protein sequence ID" value="CAI9715722.1"/>
    <property type="molecule type" value="Genomic_DNA"/>
</dbReference>
<reference evidence="1" key="1">
    <citation type="submission" date="2023-08" db="EMBL/GenBank/DDBJ databases">
        <authorList>
            <person name="Alioto T."/>
            <person name="Alioto T."/>
            <person name="Gomez Garrido J."/>
        </authorList>
    </citation>
    <scope>NUCLEOTIDE SEQUENCE</scope>
</reference>
<gene>
    <name evidence="1" type="ORF">OCTVUL_1B006626</name>
</gene>